<evidence type="ECO:0000313" key="3">
    <source>
        <dbReference type="Proteomes" id="UP000724672"/>
    </source>
</evidence>
<feature type="transmembrane region" description="Helical" evidence="1">
    <location>
        <begin position="28"/>
        <end position="49"/>
    </location>
</feature>
<dbReference type="EMBL" id="WSFT01000053">
    <property type="protein sequence ID" value="MBS4539573.1"/>
    <property type="molecule type" value="Genomic_DNA"/>
</dbReference>
<proteinExistence type="predicted"/>
<accession>A0A942Z9Q5</accession>
<gene>
    <name evidence="2" type="ORF">GOQ27_13950</name>
</gene>
<organism evidence="2 3">
    <name type="scientific">Anaeromonas frigoriresistens</name>
    <dbReference type="NCBI Taxonomy" id="2683708"/>
    <lineage>
        <taxon>Bacteria</taxon>
        <taxon>Bacillati</taxon>
        <taxon>Bacillota</taxon>
        <taxon>Tissierellia</taxon>
        <taxon>Tissierellales</taxon>
        <taxon>Thermohalobacteraceae</taxon>
        <taxon>Anaeromonas</taxon>
    </lineage>
</organism>
<feature type="transmembrane region" description="Helical" evidence="1">
    <location>
        <begin position="61"/>
        <end position="79"/>
    </location>
</feature>
<sequence>MRKIKGALIDMIIRENISTLKNLIQKNIFLKLIIIISTLIYPTIFLLDITDILSIEFLNPMFSTMWIGFYSSIILMYFVGVSLINILLVLINVCIILFFMFASLMGGIEGPLALTIKMILPFIPLDWLDFNWLN</sequence>
<evidence type="ECO:0000313" key="2">
    <source>
        <dbReference type="EMBL" id="MBS4539573.1"/>
    </source>
</evidence>
<evidence type="ECO:0000256" key="1">
    <source>
        <dbReference type="SAM" id="Phobius"/>
    </source>
</evidence>
<dbReference type="AlphaFoldDB" id="A0A942Z9Q5"/>
<dbReference type="Proteomes" id="UP000724672">
    <property type="component" value="Unassembled WGS sequence"/>
</dbReference>
<keyword evidence="1" id="KW-0472">Membrane</keyword>
<reference evidence="2" key="1">
    <citation type="submission" date="2019-12" db="EMBL/GenBank/DDBJ databases">
        <title>Clostridiaceae gen. nov. sp. nov., isolated from sediment in Xinjiang, China.</title>
        <authorList>
            <person name="Zhang R."/>
        </authorList>
    </citation>
    <scope>NUCLEOTIDE SEQUENCE</scope>
    <source>
        <strain evidence="2">D2Q-11</strain>
    </source>
</reference>
<protein>
    <submittedName>
        <fullName evidence="2">Uncharacterized protein</fullName>
    </submittedName>
</protein>
<keyword evidence="3" id="KW-1185">Reference proteome</keyword>
<feature type="transmembrane region" description="Helical" evidence="1">
    <location>
        <begin position="86"/>
        <end position="108"/>
    </location>
</feature>
<dbReference type="RefSeq" id="WP_203367498.1">
    <property type="nucleotide sequence ID" value="NZ_WSFT01000053.1"/>
</dbReference>
<name>A0A942Z9Q5_9FIRM</name>
<comment type="caution">
    <text evidence="2">The sequence shown here is derived from an EMBL/GenBank/DDBJ whole genome shotgun (WGS) entry which is preliminary data.</text>
</comment>
<keyword evidence="1" id="KW-1133">Transmembrane helix</keyword>
<keyword evidence="1" id="KW-0812">Transmembrane</keyword>